<protein>
    <submittedName>
        <fullName evidence="1">Uncharacterized protein</fullName>
    </submittedName>
</protein>
<keyword evidence="2" id="KW-1185">Reference proteome</keyword>
<dbReference type="AlphaFoldDB" id="A0A0C9TRB8"/>
<feature type="non-terminal residue" evidence="1">
    <location>
        <position position="1"/>
    </location>
</feature>
<reference evidence="1 2" key="1">
    <citation type="submission" date="2014-06" db="EMBL/GenBank/DDBJ databases">
        <title>Evolutionary Origins and Diversification of the Mycorrhizal Mutualists.</title>
        <authorList>
            <consortium name="DOE Joint Genome Institute"/>
            <consortium name="Mycorrhizal Genomics Consortium"/>
            <person name="Kohler A."/>
            <person name="Kuo A."/>
            <person name="Nagy L.G."/>
            <person name="Floudas D."/>
            <person name="Copeland A."/>
            <person name="Barry K.W."/>
            <person name="Cichocki N."/>
            <person name="Veneault-Fourrey C."/>
            <person name="LaButti K."/>
            <person name="Lindquist E.A."/>
            <person name="Lipzen A."/>
            <person name="Lundell T."/>
            <person name="Morin E."/>
            <person name="Murat C."/>
            <person name="Riley R."/>
            <person name="Ohm R."/>
            <person name="Sun H."/>
            <person name="Tunlid A."/>
            <person name="Henrissat B."/>
            <person name="Grigoriev I.V."/>
            <person name="Hibbett D.S."/>
            <person name="Martin F."/>
        </authorList>
    </citation>
    <scope>NUCLEOTIDE SEQUENCE [LARGE SCALE GENOMIC DNA]</scope>
    <source>
        <strain evidence="1 2">SS14</strain>
    </source>
</reference>
<evidence type="ECO:0000313" key="2">
    <source>
        <dbReference type="Proteomes" id="UP000054279"/>
    </source>
</evidence>
<name>A0A0C9TRB8_SPHS4</name>
<dbReference type="Proteomes" id="UP000054279">
    <property type="component" value="Unassembled WGS sequence"/>
</dbReference>
<sequence>DSHTFFLKLEGTMTDHTADQKRLSCLLQQKKKDVTVENLGETSILNMTPDELLPLLMKATQNAIDKVGGLEMWNIVSAAEQSVKNEATYHELCQQLGQDEFAHMSLDEQRELIRLIGAGCGTHKDLNTVKG</sequence>
<evidence type="ECO:0000313" key="1">
    <source>
        <dbReference type="EMBL" id="KIJ24414.1"/>
    </source>
</evidence>
<organism evidence="1 2">
    <name type="scientific">Sphaerobolus stellatus (strain SS14)</name>
    <dbReference type="NCBI Taxonomy" id="990650"/>
    <lineage>
        <taxon>Eukaryota</taxon>
        <taxon>Fungi</taxon>
        <taxon>Dikarya</taxon>
        <taxon>Basidiomycota</taxon>
        <taxon>Agaricomycotina</taxon>
        <taxon>Agaricomycetes</taxon>
        <taxon>Phallomycetidae</taxon>
        <taxon>Geastrales</taxon>
        <taxon>Sphaerobolaceae</taxon>
        <taxon>Sphaerobolus</taxon>
    </lineage>
</organism>
<accession>A0A0C9TRB8</accession>
<proteinExistence type="predicted"/>
<feature type="non-terminal residue" evidence="1">
    <location>
        <position position="131"/>
    </location>
</feature>
<gene>
    <name evidence="1" type="ORF">M422DRAFT_125946</name>
</gene>
<dbReference type="OrthoDB" id="3236156at2759"/>
<dbReference type="HOGENOM" id="CLU_125575_0_0_1"/>
<dbReference type="EMBL" id="KN837492">
    <property type="protein sequence ID" value="KIJ24414.1"/>
    <property type="molecule type" value="Genomic_DNA"/>
</dbReference>